<organism evidence="1 2">
    <name type="scientific">Thalassotalea fonticola</name>
    <dbReference type="NCBI Taxonomy" id="3065649"/>
    <lineage>
        <taxon>Bacteria</taxon>
        <taxon>Pseudomonadati</taxon>
        <taxon>Pseudomonadota</taxon>
        <taxon>Gammaproteobacteria</taxon>
        <taxon>Alteromonadales</taxon>
        <taxon>Colwelliaceae</taxon>
        <taxon>Thalassotalea</taxon>
    </lineage>
</organism>
<evidence type="ECO:0000313" key="2">
    <source>
        <dbReference type="Proteomes" id="UP001301442"/>
    </source>
</evidence>
<accession>A0ABZ0GIZ9</accession>
<dbReference type="InterPro" id="IPR012902">
    <property type="entry name" value="N_methyl_site"/>
</dbReference>
<dbReference type="RefSeq" id="WP_348394710.1">
    <property type="nucleotide sequence ID" value="NZ_CP136600.1"/>
</dbReference>
<keyword evidence="2" id="KW-1185">Reference proteome</keyword>
<dbReference type="SUPFAM" id="SSF54523">
    <property type="entry name" value="Pili subunits"/>
    <property type="match status" value="1"/>
</dbReference>
<dbReference type="EMBL" id="CP136600">
    <property type="protein sequence ID" value="WOH35894.1"/>
    <property type="molecule type" value="Genomic_DNA"/>
</dbReference>
<evidence type="ECO:0000313" key="1">
    <source>
        <dbReference type="EMBL" id="WOH35894.1"/>
    </source>
</evidence>
<gene>
    <name evidence="1" type="ORF">RI844_10920</name>
</gene>
<dbReference type="NCBIfam" id="TIGR02532">
    <property type="entry name" value="IV_pilin_GFxxxE"/>
    <property type="match status" value="1"/>
</dbReference>
<name>A0ABZ0GIZ9_9GAMM</name>
<protein>
    <submittedName>
        <fullName evidence="1">Type II secretion system protein</fullName>
    </submittedName>
</protein>
<dbReference type="Gene3D" id="3.30.700.10">
    <property type="entry name" value="Glycoprotein, Type 4 Pilin"/>
    <property type="match status" value="1"/>
</dbReference>
<dbReference type="Pfam" id="PF07963">
    <property type="entry name" value="N_methyl"/>
    <property type="match status" value="1"/>
</dbReference>
<proteinExistence type="predicted"/>
<dbReference type="PROSITE" id="PS00409">
    <property type="entry name" value="PROKAR_NTER_METHYL"/>
    <property type="match status" value="1"/>
</dbReference>
<reference evidence="1 2" key="1">
    <citation type="submission" date="2023-09" db="EMBL/GenBank/DDBJ databases">
        <authorList>
            <person name="Qi X."/>
        </authorList>
    </citation>
    <scope>NUCLEOTIDE SEQUENCE [LARGE SCALE GENOMIC DNA]</scope>
    <source>
        <strain evidence="1 2">S1-1</strain>
    </source>
</reference>
<dbReference type="InterPro" id="IPR045584">
    <property type="entry name" value="Pilin-like"/>
</dbReference>
<sequence length="162" mass="16963">MNKNKGFTLIELVIVIVILGILAATAAPKFIDLTGDARESVMAGLEGSMQSAVEISHAKALIEGETATSGEIQIGSDFYALANGWPIAVSGTGVTTDGFGIKDLLEIDTTADTGDFEITSESGSTIIFTHPDAEDKLTCIVQFDNAVDAETRPDITTDFSGC</sequence>
<dbReference type="Proteomes" id="UP001301442">
    <property type="component" value="Chromosome"/>
</dbReference>